<dbReference type="AlphaFoldDB" id="A0A813GI64"/>
<name>A0A813GI64_POLGL</name>
<accession>A0A813GI64</accession>
<sequence>MIAYAGWPAACSDDSTSLREDAQGPLTWNAELEGVGRWCLNEPELGEAKVDCHEDSESQSRAKLFASVLRLQICCSISHALLRPNAETHKPEAVETCVQYIEHRSLSVQLHVVLALWR</sequence>
<comment type="caution">
    <text evidence="1">The sequence shown here is derived from an EMBL/GenBank/DDBJ whole genome shotgun (WGS) entry which is preliminary data.</text>
</comment>
<evidence type="ECO:0000313" key="1">
    <source>
        <dbReference type="EMBL" id="CAE8626842.1"/>
    </source>
</evidence>
<proteinExistence type="predicted"/>
<dbReference type="Proteomes" id="UP000654075">
    <property type="component" value="Unassembled WGS sequence"/>
</dbReference>
<evidence type="ECO:0000313" key="2">
    <source>
        <dbReference type="Proteomes" id="UP000654075"/>
    </source>
</evidence>
<keyword evidence="2" id="KW-1185">Reference proteome</keyword>
<dbReference type="EMBL" id="CAJNNV010029049">
    <property type="protein sequence ID" value="CAE8626842.1"/>
    <property type="molecule type" value="Genomic_DNA"/>
</dbReference>
<organism evidence="1 2">
    <name type="scientific">Polarella glacialis</name>
    <name type="common">Dinoflagellate</name>
    <dbReference type="NCBI Taxonomy" id="89957"/>
    <lineage>
        <taxon>Eukaryota</taxon>
        <taxon>Sar</taxon>
        <taxon>Alveolata</taxon>
        <taxon>Dinophyceae</taxon>
        <taxon>Suessiales</taxon>
        <taxon>Suessiaceae</taxon>
        <taxon>Polarella</taxon>
    </lineage>
</organism>
<gene>
    <name evidence="1" type="ORF">PGLA1383_LOCUS43732</name>
</gene>
<reference evidence="1" key="1">
    <citation type="submission" date="2021-02" db="EMBL/GenBank/DDBJ databases">
        <authorList>
            <person name="Dougan E. K."/>
            <person name="Rhodes N."/>
            <person name="Thang M."/>
            <person name="Chan C."/>
        </authorList>
    </citation>
    <scope>NUCLEOTIDE SEQUENCE</scope>
</reference>
<protein>
    <submittedName>
        <fullName evidence="1">Uncharacterized protein</fullName>
    </submittedName>
</protein>